<evidence type="ECO:0000313" key="2">
    <source>
        <dbReference type="Proteomes" id="UP000002969"/>
    </source>
</evidence>
<gene>
    <name evidence="1" type="ORF">HMPREF0204_12659</name>
</gene>
<reference evidence="1" key="1">
    <citation type="submission" date="2010-06" db="EMBL/GenBank/DDBJ databases">
        <authorList>
            <person name="Muzny D."/>
            <person name="Qin X."/>
            <person name="Buhay C."/>
            <person name="Dugan-Rocha S."/>
            <person name="Ding Y."/>
            <person name="Chen G."/>
            <person name="Hawes A."/>
            <person name="Holder M."/>
            <person name="Jhangiani S."/>
            <person name="Johnson A."/>
            <person name="Khan Z."/>
            <person name="Li Z."/>
            <person name="Liu W."/>
            <person name="Liu X."/>
            <person name="Perez L."/>
            <person name="Shen H."/>
            <person name="Wang Q."/>
            <person name="Watt J."/>
            <person name="Xi L."/>
            <person name="Xin Y."/>
            <person name="Zhou J."/>
            <person name="Deng J."/>
            <person name="Jiang H."/>
            <person name="Liu Y."/>
            <person name="Qu J."/>
            <person name="Song X.-Z."/>
            <person name="Zhang L."/>
            <person name="Villasana D."/>
            <person name="Johnson A."/>
            <person name="Liu J."/>
            <person name="Liyanage D."/>
            <person name="Lorensuhewa L."/>
            <person name="Robinson T."/>
            <person name="Song A."/>
            <person name="Song B.-B."/>
            <person name="Dinh H."/>
            <person name="Thornton R."/>
            <person name="Coyle M."/>
            <person name="Francisco L."/>
            <person name="Jackson L."/>
            <person name="Javaid M."/>
            <person name="Korchina V."/>
            <person name="Kovar C."/>
            <person name="Mata R."/>
            <person name="Mathew T."/>
            <person name="Ngo R."/>
            <person name="Nguyen L."/>
            <person name="Nguyen N."/>
            <person name="Okwuonu G."/>
            <person name="Ongeri F."/>
            <person name="Pham C."/>
            <person name="Simmons D."/>
            <person name="Wilczek-Boney K."/>
            <person name="Hale W."/>
            <person name="Jakkamsetti A."/>
            <person name="Pham P."/>
            <person name="Ruth R."/>
            <person name="San Lucas F."/>
            <person name="Warren J."/>
            <person name="Zhang J."/>
            <person name="Zhao Z."/>
            <person name="Zhou C."/>
            <person name="Zhu D."/>
            <person name="Lee S."/>
            <person name="Bess C."/>
            <person name="Blankenburg K."/>
            <person name="Forbes L."/>
            <person name="Fu Q."/>
            <person name="Gubbala S."/>
            <person name="Hirani K."/>
            <person name="Jayaseelan J.C."/>
            <person name="Lara F."/>
            <person name="Munidasa M."/>
            <person name="Palculict T."/>
            <person name="Patil S."/>
            <person name="Pu L.-L."/>
            <person name="Saada N."/>
            <person name="Tang L."/>
            <person name="Weissenberger G."/>
            <person name="Zhu Y."/>
            <person name="Hemphill L."/>
            <person name="Shang Y."/>
            <person name="Youmans B."/>
            <person name="Ayvaz T."/>
            <person name="Ross M."/>
            <person name="Santibanez J."/>
            <person name="Aqrawi P."/>
            <person name="Gross S."/>
            <person name="Joshi V."/>
            <person name="Fowler G."/>
            <person name="Nazareth L."/>
            <person name="Reid J."/>
            <person name="Worley K."/>
            <person name="Petrosino J."/>
            <person name="Highlander S."/>
            <person name="Gibbs R."/>
        </authorList>
    </citation>
    <scope>NUCLEOTIDE SEQUENCE [LARGE SCALE GENOMIC DNA]</scope>
    <source>
        <strain evidence="1">ATCC 35910</strain>
    </source>
</reference>
<keyword evidence="2" id="KW-1185">Reference proteome</keyword>
<accession>A0ABP2IRF3</accession>
<dbReference type="EMBL" id="ACKQ02000007">
    <property type="protein sequence ID" value="EFK33591.1"/>
    <property type="molecule type" value="Genomic_DNA"/>
</dbReference>
<comment type="caution">
    <text evidence="1">The sequence shown here is derived from an EMBL/GenBank/DDBJ whole genome shotgun (WGS) entry which is preliminary data.</text>
</comment>
<proteinExistence type="predicted"/>
<evidence type="ECO:0000313" key="1">
    <source>
        <dbReference type="EMBL" id="EFK33591.1"/>
    </source>
</evidence>
<sequence length="46" mass="5237">MKKYAFAYSNIEILFSFIRLEAGSLMKEVIEDLAKAIGIFNHKKTG</sequence>
<name>A0ABP2IRF3_CHRGE</name>
<organism evidence="1 2">
    <name type="scientific">Chryseobacterium gleum ATCC 35910</name>
    <dbReference type="NCBI Taxonomy" id="525257"/>
    <lineage>
        <taxon>Bacteria</taxon>
        <taxon>Pseudomonadati</taxon>
        <taxon>Bacteroidota</taxon>
        <taxon>Flavobacteriia</taxon>
        <taxon>Flavobacteriales</taxon>
        <taxon>Weeksellaceae</taxon>
        <taxon>Chryseobacterium group</taxon>
        <taxon>Chryseobacterium</taxon>
    </lineage>
</organism>
<dbReference type="Proteomes" id="UP000002969">
    <property type="component" value="Unassembled WGS sequence"/>
</dbReference>
<protein>
    <submittedName>
        <fullName evidence="1">Uncharacterized protein</fullName>
    </submittedName>
</protein>